<dbReference type="SUPFAM" id="SSF56752">
    <property type="entry name" value="D-aminoacid aminotransferase-like PLP-dependent enzymes"/>
    <property type="match status" value="1"/>
</dbReference>
<dbReference type="InterPro" id="IPR001544">
    <property type="entry name" value="Aminotrans_IV"/>
</dbReference>
<comment type="similarity">
    <text evidence="1">Belongs to the class-IV pyridoxal-phosphate-dependent aminotransferase family.</text>
</comment>
<evidence type="ECO:0000313" key="3">
    <source>
        <dbReference type="Proteomes" id="UP000215771"/>
    </source>
</evidence>
<dbReference type="AlphaFoldDB" id="A0A269PAZ0"/>
<comment type="caution">
    <text evidence="2">The sequence shown here is derived from an EMBL/GenBank/DDBJ whole genome shotgun (WGS) entry which is preliminary data.</text>
</comment>
<dbReference type="CDD" id="cd00449">
    <property type="entry name" value="PLPDE_IV"/>
    <property type="match status" value="1"/>
</dbReference>
<dbReference type="InterPro" id="IPR036038">
    <property type="entry name" value="Aminotransferase-like"/>
</dbReference>
<accession>A0A269PAZ0</accession>
<dbReference type="GO" id="GO:0046394">
    <property type="term" value="P:carboxylic acid biosynthetic process"/>
    <property type="evidence" value="ECO:0007669"/>
    <property type="project" value="UniProtKB-ARBA"/>
</dbReference>
<dbReference type="InterPro" id="IPR050571">
    <property type="entry name" value="Class-IV_PLP-Dep_Aminotrnsfr"/>
</dbReference>
<dbReference type="EMBL" id="NQMQ01000022">
    <property type="protein sequence ID" value="PAJ68771.1"/>
    <property type="molecule type" value="Genomic_DNA"/>
</dbReference>
<sequence>MASMLPPAPVIYLVEPFGGSVRRQNANTPHIFWDDAAVTRGDGIFETILIRKGEPANLEQHVERFRRSAATLDLPDPGREHWIKATREAVADYVRERGLAAEDVDAKCVWTMSRGRETTGVPTAWLTIRPIPDSVLEQRKNGVSVVTIPRGYTINRGEGGEAEVPWMRVGAKTLNYAASMAALRWARGEGYDDVIYIDPETDRVLEGATSTVVIVKKGGRLRTPKPGPGILPGTTQAALFAHAEKKGWKCKQKDMYLSELLKAESVWLVSSTRMYARVRKLNGKKLPAPDNAAEVQKLIVAALDRA</sequence>
<dbReference type="InterPro" id="IPR043132">
    <property type="entry name" value="BCAT-like_C"/>
</dbReference>
<protein>
    <submittedName>
        <fullName evidence="2">4-amino-4-deoxychorismate lyase</fullName>
    </submittedName>
</protein>
<evidence type="ECO:0000313" key="2">
    <source>
        <dbReference type="EMBL" id="PAJ68771.1"/>
    </source>
</evidence>
<dbReference type="GO" id="GO:0005829">
    <property type="term" value="C:cytosol"/>
    <property type="evidence" value="ECO:0007669"/>
    <property type="project" value="TreeGrafter"/>
</dbReference>
<dbReference type="PANTHER" id="PTHR42743">
    <property type="entry name" value="AMINO-ACID AMINOTRANSFERASE"/>
    <property type="match status" value="1"/>
</dbReference>
<dbReference type="GO" id="GO:0016829">
    <property type="term" value="F:lyase activity"/>
    <property type="evidence" value="ECO:0007669"/>
    <property type="project" value="UniProtKB-KW"/>
</dbReference>
<dbReference type="Gene3D" id="3.30.470.10">
    <property type="match status" value="1"/>
</dbReference>
<dbReference type="InterPro" id="IPR043131">
    <property type="entry name" value="BCAT-like_N"/>
</dbReference>
<dbReference type="NCBIfam" id="NF005886">
    <property type="entry name" value="PRK07849.1-1"/>
    <property type="match status" value="1"/>
</dbReference>
<reference evidence="2 3" key="1">
    <citation type="submission" date="2017-08" db="EMBL/GenBank/DDBJ databases">
        <authorList>
            <person name="de Groot N.N."/>
        </authorList>
    </citation>
    <scope>NUCLEOTIDE SEQUENCE [LARGE SCALE GENOMIC DNA]</scope>
    <source>
        <strain evidence="2 3">NBT06-6</strain>
    </source>
</reference>
<dbReference type="Proteomes" id="UP000215771">
    <property type="component" value="Unassembled WGS sequence"/>
</dbReference>
<keyword evidence="2" id="KW-0456">Lyase</keyword>
<organism evidence="2 3">
    <name type="scientific">Corynebacterium hadale</name>
    <dbReference type="NCBI Taxonomy" id="2026255"/>
    <lineage>
        <taxon>Bacteria</taxon>
        <taxon>Bacillati</taxon>
        <taxon>Actinomycetota</taxon>
        <taxon>Actinomycetes</taxon>
        <taxon>Mycobacteriales</taxon>
        <taxon>Corynebacteriaceae</taxon>
        <taxon>Corynebacterium</taxon>
    </lineage>
</organism>
<dbReference type="Gene3D" id="3.20.10.10">
    <property type="entry name" value="D-amino Acid Aminotransferase, subunit A, domain 2"/>
    <property type="match status" value="1"/>
</dbReference>
<dbReference type="Pfam" id="PF01063">
    <property type="entry name" value="Aminotran_4"/>
    <property type="match status" value="1"/>
</dbReference>
<evidence type="ECO:0000256" key="1">
    <source>
        <dbReference type="ARBA" id="ARBA00009320"/>
    </source>
</evidence>
<name>A0A269PAZ0_9CORY</name>
<proteinExistence type="inferred from homology"/>
<dbReference type="PANTHER" id="PTHR42743:SF11">
    <property type="entry name" value="AMINODEOXYCHORISMATE LYASE"/>
    <property type="match status" value="1"/>
</dbReference>
<gene>
    <name evidence="2" type="ORF">CIG21_09975</name>
</gene>